<proteinExistence type="predicted"/>
<evidence type="ECO:0000259" key="1">
    <source>
        <dbReference type="Pfam" id="PF01345"/>
    </source>
</evidence>
<evidence type="ECO:0000313" key="5">
    <source>
        <dbReference type="Proteomes" id="UP000198790"/>
    </source>
</evidence>
<organism evidence="4 5">
    <name type="scientific">Algoriphagus aquimarinus</name>
    <dbReference type="NCBI Taxonomy" id="237018"/>
    <lineage>
        <taxon>Bacteria</taxon>
        <taxon>Pseudomonadati</taxon>
        <taxon>Bacteroidota</taxon>
        <taxon>Cytophagia</taxon>
        <taxon>Cytophagales</taxon>
        <taxon>Cyclobacteriaceae</taxon>
        <taxon>Algoriphagus</taxon>
    </lineage>
</organism>
<dbReference type="PANTHER" id="PTHR34819:SF3">
    <property type="entry name" value="CELL SURFACE PROTEIN"/>
    <property type="match status" value="1"/>
</dbReference>
<gene>
    <name evidence="4" type="ORF">SAMN04489723_102388</name>
</gene>
<dbReference type="Pfam" id="PF24346">
    <property type="entry name" value="DUF7507"/>
    <property type="match status" value="1"/>
</dbReference>
<feature type="domain" description="Ig-like" evidence="2">
    <location>
        <begin position="172"/>
        <end position="252"/>
    </location>
</feature>
<reference evidence="4 5" key="1">
    <citation type="submission" date="2016-10" db="EMBL/GenBank/DDBJ databases">
        <authorList>
            <person name="de Groot N.N."/>
        </authorList>
    </citation>
    <scope>NUCLEOTIDE SEQUENCE [LARGE SCALE GENOMIC DNA]</scope>
    <source>
        <strain evidence="4 5">DSM 23399</strain>
    </source>
</reference>
<feature type="domain" description="DUF11" evidence="1">
    <location>
        <begin position="464"/>
        <end position="580"/>
    </location>
</feature>
<dbReference type="InterPro" id="IPR044023">
    <property type="entry name" value="Ig_7"/>
</dbReference>
<name>A0A1I0WZA7_9BACT</name>
<dbReference type="Proteomes" id="UP000198790">
    <property type="component" value="Unassembled WGS sequence"/>
</dbReference>
<dbReference type="Pfam" id="PF01345">
    <property type="entry name" value="DUF11"/>
    <property type="match status" value="1"/>
</dbReference>
<feature type="non-terminal residue" evidence="4">
    <location>
        <position position="1"/>
    </location>
</feature>
<dbReference type="PANTHER" id="PTHR34819">
    <property type="entry name" value="LARGE CYSTEINE-RICH PERIPLASMIC PROTEIN OMCB"/>
    <property type="match status" value="1"/>
</dbReference>
<dbReference type="EMBL" id="FOKK01000002">
    <property type="protein sequence ID" value="SFA93468.1"/>
    <property type="molecule type" value="Genomic_DNA"/>
</dbReference>
<dbReference type="NCBIfam" id="TIGR01451">
    <property type="entry name" value="B_ant_repeat"/>
    <property type="match status" value="2"/>
</dbReference>
<dbReference type="Gene3D" id="2.60.40.740">
    <property type="match status" value="2"/>
</dbReference>
<evidence type="ECO:0000259" key="3">
    <source>
        <dbReference type="Pfam" id="PF24346"/>
    </source>
</evidence>
<dbReference type="InterPro" id="IPR051172">
    <property type="entry name" value="Chlamydia_OmcB"/>
</dbReference>
<evidence type="ECO:0000313" key="4">
    <source>
        <dbReference type="EMBL" id="SFA93468.1"/>
    </source>
</evidence>
<feature type="domain" description="DUF7507" evidence="3">
    <location>
        <begin position="256"/>
        <end position="350"/>
    </location>
</feature>
<dbReference type="Pfam" id="PF19081">
    <property type="entry name" value="Ig_7"/>
    <property type="match status" value="1"/>
</dbReference>
<keyword evidence="5" id="KW-1185">Reference proteome</keyword>
<dbReference type="AlphaFoldDB" id="A0A1I0WZA7"/>
<dbReference type="NCBIfam" id="TIGR04131">
    <property type="entry name" value="Bac_Flav_CTERM"/>
    <property type="match status" value="1"/>
</dbReference>
<dbReference type="InterPro" id="IPR055354">
    <property type="entry name" value="DUF7507"/>
</dbReference>
<sequence>CVISSGYSVAPAPVTPAAPVLTVPAPLCDATTVAITFTAVDGVEYSLSSDFTTTITNGSFTANANSTGTVYARATGTTCVISSGYTVAPAPVTPAAPVLTVPAPLCDATTVTITFTAVEGVEYSLTSDFSTTISEGSFTTEVNSSGTVYARTEGTTCVISSDYTVAPAPISPAAPTTDGDQVECLQDQMDALTASATVGEGLSLVWYDAPTGGNEVADPSLSTVGNITYYAEAVNNATGCVSVTRTPVTLTIFNCAIQFTKTADVTEVKEIGEVITYTLTVTNTGNGTLTDVIITDPMTGLDKNIGTLLPGEVKTEETTYTVTDSDLQKESILNVATVKATLPNDETIEEEASETVGVSNNQIIANDDDFGTYFLSYGGRLGNILDNDILDGVRPDDADVDFEFTELDGIIGLLIDENGELNLIPGVNEAREYTLKYTLREVVNPSNTDDAIVVFRLTNDEVNLNITKTSFEKEVFVGDEFEYEIVLSNIGGTPASNVIVSDDLPNGVTYISSQVTANSSNAEVVLSVTGSRLTWTIANLAADAKVTFRVKVLAATAGSITNVVVVGAEEDDTDEVDNQDDDVNTIKPFHIPNVITPNNDGDNDTFEIEGINIFVSTEITIFNRYGDHVFEKKNYQNDWNAPGQAAGTYFYVLTAIDKAGQAHEYKGWIQVIKSN</sequence>
<dbReference type="InterPro" id="IPR001434">
    <property type="entry name" value="OmcB-like_DUF11"/>
</dbReference>
<protein>
    <submittedName>
        <fullName evidence="4">Conserved repeat domain-containing protein/gliding motility-associated C-terminal domain-containing protein</fullName>
    </submittedName>
</protein>
<accession>A0A1I0WZA7</accession>
<evidence type="ECO:0000259" key="2">
    <source>
        <dbReference type="Pfam" id="PF19081"/>
    </source>
</evidence>
<dbReference type="STRING" id="237018.SAMN04489723_102388"/>
<dbReference type="Pfam" id="PF13585">
    <property type="entry name" value="CHU_C"/>
    <property type="match status" value="1"/>
</dbReference>
<dbReference type="RefSeq" id="WP_092894922.1">
    <property type="nucleotide sequence ID" value="NZ_FOKK01000002.1"/>
</dbReference>
<dbReference type="InterPro" id="IPR047589">
    <property type="entry name" value="DUF11_rpt"/>
</dbReference>
<dbReference type="InterPro" id="IPR026341">
    <property type="entry name" value="T9SS_type_B"/>
</dbReference>